<reference evidence="8" key="1">
    <citation type="journal article" date="2019" name="Mol. Phylogenet. Evol.">
        <title>Morphological evolution and classification of the red algal order Ceramiales inferred using plastid phylogenomics.</title>
        <authorList>
            <person name="Diaz-Tapia P."/>
            <person name="Pasella M.M."/>
            <person name="Verbruggen H."/>
            <person name="Maggs C.A."/>
        </authorList>
    </citation>
    <scope>NUCLEOTIDE SEQUENCE</scope>
    <source>
        <strain evidence="8">PD2941_1</strain>
    </source>
</reference>
<dbReference type="InterPro" id="IPR008932">
    <property type="entry name" value="Ribosomal_bL12_oligo"/>
</dbReference>
<dbReference type="HAMAP" id="MF_00368">
    <property type="entry name" value="Ribosomal_bL12"/>
    <property type="match status" value="1"/>
</dbReference>
<evidence type="ECO:0000256" key="3">
    <source>
        <dbReference type="ARBA" id="ARBA00023274"/>
    </source>
</evidence>
<reference evidence="8" key="2">
    <citation type="submission" date="2019-04" db="EMBL/GenBank/DDBJ databases">
        <authorList>
            <person name="Pasella M."/>
        </authorList>
    </citation>
    <scope>NUCLEOTIDE SEQUENCE</scope>
    <source>
        <strain evidence="8">PD2941_1</strain>
    </source>
</reference>
<dbReference type="Pfam" id="PF16320">
    <property type="entry name" value="Ribosomal_L12_N"/>
    <property type="match status" value="1"/>
</dbReference>
<keyword evidence="3" id="KW-0687">Ribonucleoprotein</keyword>
<feature type="domain" description="Large ribosomal subunit protein bL12 oligomerization" evidence="7">
    <location>
        <begin position="4"/>
        <end position="39"/>
    </location>
</feature>
<dbReference type="PANTHER" id="PTHR45987">
    <property type="entry name" value="39S RIBOSOMAL PROTEIN L12"/>
    <property type="match status" value="1"/>
</dbReference>
<dbReference type="GO" id="GO:0003735">
    <property type="term" value="F:structural constituent of ribosome"/>
    <property type="evidence" value="ECO:0007669"/>
    <property type="project" value="InterPro"/>
</dbReference>
<dbReference type="Gene3D" id="3.30.1390.10">
    <property type="match status" value="1"/>
</dbReference>
<evidence type="ECO:0000313" key="8">
    <source>
        <dbReference type="EMBL" id="QCI07781.1"/>
    </source>
</evidence>
<evidence type="ECO:0000256" key="5">
    <source>
        <dbReference type="SAM" id="MobiDB-lite"/>
    </source>
</evidence>
<dbReference type="InterPro" id="IPR013823">
    <property type="entry name" value="Ribosomal_bL12_C"/>
</dbReference>
<dbReference type="SUPFAM" id="SSF54736">
    <property type="entry name" value="ClpS-like"/>
    <property type="match status" value="1"/>
</dbReference>
<dbReference type="GO" id="GO:0006412">
    <property type="term" value="P:translation"/>
    <property type="evidence" value="ECO:0007669"/>
    <property type="project" value="InterPro"/>
</dbReference>
<dbReference type="EMBL" id="MK814700">
    <property type="protein sequence ID" value="QCI07781.1"/>
    <property type="molecule type" value="Genomic_DNA"/>
</dbReference>
<dbReference type="InterPro" id="IPR036235">
    <property type="entry name" value="Ribosomal_bL12_oligo_N_sf"/>
</dbReference>
<dbReference type="NCBIfam" id="TIGR00855">
    <property type="entry name" value="L12"/>
    <property type="match status" value="1"/>
</dbReference>
<dbReference type="Pfam" id="PF00542">
    <property type="entry name" value="Ribosomal_L12"/>
    <property type="match status" value="1"/>
</dbReference>
<dbReference type="FunFam" id="3.30.1390.10:FF:000001">
    <property type="entry name" value="50S ribosomal protein L7/L12"/>
    <property type="match status" value="1"/>
</dbReference>
<evidence type="ECO:0000256" key="2">
    <source>
        <dbReference type="ARBA" id="ARBA00022980"/>
    </source>
</evidence>
<dbReference type="InterPro" id="IPR000206">
    <property type="entry name" value="Ribosomal_bL12"/>
</dbReference>
<gene>
    <name evidence="8" type="primary">rpl12</name>
</gene>
<accession>A0A4D6WYK6</accession>
<dbReference type="SUPFAM" id="SSF48300">
    <property type="entry name" value="Ribosomal protein L7/12, oligomerisation (N-terminal) domain"/>
    <property type="match status" value="1"/>
</dbReference>
<name>A0A4D6WYK6_9FLOR</name>
<sequence length="131" mass="14159">MSSKINNIIEELKSLTLLEAAELVKQIEDVFNVDTSSVANTGVVMMSQGDENSQEDQKDEKTEFDVVLEAVPAAKKIAILKSVRAITELGLKEAKALVDDVPKAIKEGASKEEAESTKQQLEEAGAKVSIK</sequence>
<evidence type="ECO:0000256" key="1">
    <source>
        <dbReference type="ARBA" id="ARBA00007197"/>
    </source>
</evidence>
<dbReference type="AlphaFoldDB" id="A0A4D6WYK6"/>
<comment type="similarity">
    <text evidence="1">Belongs to the bacterial ribosomal protein bL12 family.</text>
</comment>
<feature type="region of interest" description="Disordered" evidence="5">
    <location>
        <begin position="108"/>
        <end position="131"/>
    </location>
</feature>
<dbReference type="InterPro" id="IPR014719">
    <property type="entry name" value="Ribosomal_bL12_C/ClpS-like"/>
</dbReference>
<keyword evidence="2 8" id="KW-0689">Ribosomal protein</keyword>
<geneLocation type="plastid" evidence="8"/>
<dbReference type="Gene3D" id="1.20.5.710">
    <property type="entry name" value="Single helix bin"/>
    <property type="match status" value="1"/>
</dbReference>
<dbReference type="CDD" id="cd00387">
    <property type="entry name" value="Ribosomal_L7_L12"/>
    <property type="match status" value="1"/>
</dbReference>
<dbReference type="GO" id="GO:0003729">
    <property type="term" value="F:mRNA binding"/>
    <property type="evidence" value="ECO:0007669"/>
    <property type="project" value="TreeGrafter"/>
</dbReference>
<proteinExistence type="inferred from homology"/>
<evidence type="ECO:0000259" key="6">
    <source>
        <dbReference type="Pfam" id="PF00542"/>
    </source>
</evidence>
<evidence type="ECO:0000256" key="4">
    <source>
        <dbReference type="ARBA" id="ARBA00035505"/>
    </source>
</evidence>
<dbReference type="PANTHER" id="PTHR45987:SF4">
    <property type="entry name" value="LARGE RIBOSOMAL SUBUNIT PROTEIN BL12M"/>
    <property type="match status" value="1"/>
</dbReference>
<evidence type="ECO:0000259" key="7">
    <source>
        <dbReference type="Pfam" id="PF16320"/>
    </source>
</evidence>
<organism evidence="8">
    <name type="scientific">Pleonosporium borreri</name>
    <dbReference type="NCBI Taxonomy" id="2575635"/>
    <lineage>
        <taxon>Eukaryota</taxon>
        <taxon>Rhodophyta</taxon>
        <taxon>Florideophyceae</taxon>
        <taxon>Rhodymeniophycidae</taxon>
        <taxon>Ceramiales</taxon>
        <taxon>Ceramiaceae</taxon>
        <taxon>Pleonosporium</taxon>
    </lineage>
</organism>
<feature type="compositionally biased region" description="Basic and acidic residues" evidence="5">
    <location>
        <begin position="108"/>
        <end position="125"/>
    </location>
</feature>
<dbReference type="GO" id="GO:0022625">
    <property type="term" value="C:cytosolic large ribosomal subunit"/>
    <property type="evidence" value="ECO:0007669"/>
    <property type="project" value="TreeGrafter"/>
</dbReference>
<protein>
    <recommendedName>
        <fullName evidence="4">50S ribosomal protein L12, chloroplastic</fullName>
    </recommendedName>
</protein>
<keyword evidence="8" id="KW-0934">Plastid</keyword>
<feature type="domain" description="Large ribosomal subunit protein bL12 C-terminal" evidence="6">
    <location>
        <begin position="64"/>
        <end position="131"/>
    </location>
</feature>